<evidence type="ECO:0000256" key="1">
    <source>
        <dbReference type="SAM" id="MobiDB-lite"/>
    </source>
</evidence>
<evidence type="ECO:0000313" key="2">
    <source>
        <dbReference type="EMBL" id="RPB23951.1"/>
    </source>
</evidence>
<feature type="region of interest" description="Disordered" evidence="1">
    <location>
        <begin position="12"/>
        <end position="61"/>
    </location>
</feature>
<name>A0A3N4LTJ6_9PEZI</name>
<gene>
    <name evidence="2" type="ORF">L211DRAFT_197590</name>
</gene>
<proteinExistence type="predicted"/>
<dbReference type="EMBL" id="ML121543">
    <property type="protein sequence ID" value="RPB23951.1"/>
    <property type="molecule type" value="Genomic_DNA"/>
</dbReference>
<dbReference type="AlphaFoldDB" id="A0A3N4LTJ6"/>
<dbReference type="Proteomes" id="UP000267821">
    <property type="component" value="Unassembled WGS sequence"/>
</dbReference>
<reference evidence="2 3" key="1">
    <citation type="journal article" date="2018" name="Nat. Ecol. Evol.">
        <title>Pezizomycetes genomes reveal the molecular basis of ectomycorrhizal truffle lifestyle.</title>
        <authorList>
            <person name="Murat C."/>
            <person name="Payen T."/>
            <person name="Noel B."/>
            <person name="Kuo A."/>
            <person name="Morin E."/>
            <person name="Chen J."/>
            <person name="Kohler A."/>
            <person name="Krizsan K."/>
            <person name="Balestrini R."/>
            <person name="Da Silva C."/>
            <person name="Montanini B."/>
            <person name="Hainaut M."/>
            <person name="Levati E."/>
            <person name="Barry K.W."/>
            <person name="Belfiori B."/>
            <person name="Cichocki N."/>
            <person name="Clum A."/>
            <person name="Dockter R.B."/>
            <person name="Fauchery L."/>
            <person name="Guy J."/>
            <person name="Iotti M."/>
            <person name="Le Tacon F."/>
            <person name="Lindquist E.A."/>
            <person name="Lipzen A."/>
            <person name="Malagnac F."/>
            <person name="Mello A."/>
            <person name="Molinier V."/>
            <person name="Miyauchi S."/>
            <person name="Poulain J."/>
            <person name="Riccioni C."/>
            <person name="Rubini A."/>
            <person name="Sitrit Y."/>
            <person name="Splivallo R."/>
            <person name="Traeger S."/>
            <person name="Wang M."/>
            <person name="Zifcakova L."/>
            <person name="Wipf D."/>
            <person name="Zambonelli A."/>
            <person name="Paolocci F."/>
            <person name="Nowrousian M."/>
            <person name="Ottonello S."/>
            <person name="Baldrian P."/>
            <person name="Spatafora J.W."/>
            <person name="Henrissat B."/>
            <person name="Nagy L.G."/>
            <person name="Aury J.M."/>
            <person name="Wincker P."/>
            <person name="Grigoriev I.V."/>
            <person name="Bonfante P."/>
            <person name="Martin F.M."/>
        </authorList>
    </citation>
    <scope>NUCLEOTIDE SEQUENCE [LARGE SCALE GENOMIC DNA]</scope>
    <source>
        <strain evidence="2 3">ATCC MYA-4762</strain>
    </source>
</reference>
<feature type="compositionally biased region" description="Polar residues" evidence="1">
    <location>
        <begin position="32"/>
        <end position="51"/>
    </location>
</feature>
<accession>A0A3N4LTJ6</accession>
<protein>
    <submittedName>
        <fullName evidence="2">Uncharacterized protein</fullName>
    </submittedName>
</protein>
<dbReference type="InParanoid" id="A0A3N4LTJ6"/>
<dbReference type="OrthoDB" id="5446555at2759"/>
<keyword evidence="3" id="KW-1185">Reference proteome</keyword>
<sequence length="160" mass="17914">MLFLCTVIMSPSPPSSPLPVKPVNSAAELEHQSPSSVTIGTWTRPKTNSGKRPSKKELSDSMGIDESAYGFLMSLATNALSEQIQEKQHLVDTNRWSNVHGDQKVEVYEAFSQKVANTSQTRPDFNQIKECLKDEGIVNYFTQEGWVLARKRWKNKNSGV</sequence>
<evidence type="ECO:0000313" key="3">
    <source>
        <dbReference type="Proteomes" id="UP000267821"/>
    </source>
</evidence>
<organism evidence="2 3">
    <name type="scientific">Terfezia boudieri ATCC MYA-4762</name>
    <dbReference type="NCBI Taxonomy" id="1051890"/>
    <lineage>
        <taxon>Eukaryota</taxon>
        <taxon>Fungi</taxon>
        <taxon>Dikarya</taxon>
        <taxon>Ascomycota</taxon>
        <taxon>Pezizomycotina</taxon>
        <taxon>Pezizomycetes</taxon>
        <taxon>Pezizales</taxon>
        <taxon>Pezizaceae</taxon>
        <taxon>Terfezia</taxon>
    </lineage>
</organism>